<dbReference type="PANTHER" id="PTHR34098:SF1">
    <property type="entry name" value="F-BOX ONLY PROTEIN 47"/>
    <property type="match status" value="1"/>
</dbReference>
<dbReference type="InterPro" id="IPR038946">
    <property type="entry name" value="FBXO47"/>
</dbReference>
<reference evidence="1 2" key="1">
    <citation type="submission" date="2014-03" db="EMBL/GenBank/DDBJ databases">
        <title>Draft genome of the hookworm Oesophagostomum dentatum.</title>
        <authorList>
            <person name="Mitreva M."/>
        </authorList>
    </citation>
    <scope>NUCLEOTIDE SEQUENCE [LARGE SCALE GENOMIC DNA]</scope>
    <source>
        <strain evidence="1 2">OD-Hann</strain>
    </source>
</reference>
<evidence type="ECO:0000313" key="1">
    <source>
        <dbReference type="EMBL" id="KHJ93815.1"/>
    </source>
</evidence>
<protein>
    <submittedName>
        <fullName evidence="1">Uncharacterized protein</fullName>
    </submittedName>
</protein>
<accession>A0A0B1TEK0</accession>
<dbReference type="AlphaFoldDB" id="A0A0B1TEK0"/>
<name>A0A0B1TEK0_OESDE</name>
<dbReference type="PANTHER" id="PTHR34098">
    <property type="entry name" value="F-BOX ONLY PROTEIN 47"/>
    <property type="match status" value="1"/>
</dbReference>
<keyword evidence="2" id="KW-1185">Reference proteome</keyword>
<gene>
    <name evidence="1" type="ORF">OESDEN_06267</name>
</gene>
<sequence>MTSSAVNNNLLKYIESSLFLHRVKRESNVFSLTEGDSKEKFFTELDPFSCYGKFLKAATVCFPTVKRVSILTSFCMRAVEHGIDRSGIGRAIHTMCSKWAFSECAKVLETILAANGGRLLNIFEEIEKNAPGSLPDLEIEHLRHVINSGYSAFINAGAEDLSILFESHAAVRPLLLLMSESLW</sequence>
<proteinExistence type="predicted"/>
<dbReference type="Proteomes" id="UP000053660">
    <property type="component" value="Unassembled WGS sequence"/>
</dbReference>
<evidence type="ECO:0000313" key="2">
    <source>
        <dbReference type="Proteomes" id="UP000053660"/>
    </source>
</evidence>
<dbReference type="OrthoDB" id="5785977at2759"/>
<dbReference type="EMBL" id="KN550586">
    <property type="protein sequence ID" value="KHJ93815.1"/>
    <property type="molecule type" value="Genomic_DNA"/>
</dbReference>
<organism evidence="1 2">
    <name type="scientific">Oesophagostomum dentatum</name>
    <name type="common">Nodular worm</name>
    <dbReference type="NCBI Taxonomy" id="61180"/>
    <lineage>
        <taxon>Eukaryota</taxon>
        <taxon>Metazoa</taxon>
        <taxon>Ecdysozoa</taxon>
        <taxon>Nematoda</taxon>
        <taxon>Chromadorea</taxon>
        <taxon>Rhabditida</taxon>
        <taxon>Rhabditina</taxon>
        <taxon>Rhabditomorpha</taxon>
        <taxon>Strongyloidea</taxon>
        <taxon>Strongylidae</taxon>
        <taxon>Oesophagostomum</taxon>
    </lineage>
</organism>